<comment type="caution">
    <text evidence="4">The sequence shown here is derived from an EMBL/GenBank/DDBJ whole genome shotgun (WGS) entry which is preliminary data.</text>
</comment>
<gene>
    <name evidence="4" type="ORF">WMO66_00420</name>
</gene>
<dbReference type="RefSeq" id="WP_349134436.1">
    <property type="nucleotide sequence ID" value="NZ_JBBMFF010000039.1"/>
</dbReference>
<name>A0ABV1G2T2_9FIRM</name>
<dbReference type="InterPro" id="IPR001119">
    <property type="entry name" value="SLH_dom"/>
</dbReference>
<dbReference type="PROSITE" id="PS51272">
    <property type="entry name" value="SLH"/>
    <property type="match status" value="3"/>
</dbReference>
<feature type="chain" id="PRO_5046121257" evidence="2">
    <location>
        <begin position="26"/>
        <end position="750"/>
    </location>
</feature>
<evidence type="ECO:0000313" key="5">
    <source>
        <dbReference type="Proteomes" id="UP001491552"/>
    </source>
</evidence>
<keyword evidence="2" id="KW-0732">Signal</keyword>
<feature type="domain" description="SLH" evidence="3">
    <location>
        <begin position="693"/>
        <end position="750"/>
    </location>
</feature>
<feature type="domain" description="SLH" evidence="3">
    <location>
        <begin position="629"/>
        <end position="692"/>
    </location>
</feature>
<protein>
    <submittedName>
        <fullName evidence="4">S-layer homology domain-containing protein</fullName>
    </submittedName>
</protein>
<evidence type="ECO:0000259" key="3">
    <source>
        <dbReference type="PROSITE" id="PS51272"/>
    </source>
</evidence>
<feature type="signal peptide" evidence="2">
    <location>
        <begin position="1"/>
        <end position="25"/>
    </location>
</feature>
<keyword evidence="5" id="KW-1185">Reference proteome</keyword>
<feature type="domain" description="SLH" evidence="3">
    <location>
        <begin position="568"/>
        <end position="628"/>
    </location>
</feature>
<organism evidence="4 5">
    <name type="scientific">Faecousia intestinalis</name>
    <dbReference type="NCBI Taxonomy" id="3133167"/>
    <lineage>
        <taxon>Bacteria</taxon>
        <taxon>Bacillati</taxon>
        <taxon>Bacillota</taxon>
        <taxon>Clostridia</taxon>
        <taxon>Eubacteriales</taxon>
        <taxon>Oscillospiraceae</taxon>
        <taxon>Faecousia</taxon>
    </lineage>
</organism>
<proteinExistence type="predicted"/>
<dbReference type="EMBL" id="JBBMFF010000039">
    <property type="protein sequence ID" value="MEQ2509720.1"/>
    <property type="molecule type" value="Genomic_DNA"/>
</dbReference>
<evidence type="ECO:0000256" key="1">
    <source>
        <dbReference type="ARBA" id="ARBA00022737"/>
    </source>
</evidence>
<dbReference type="Proteomes" id="UP001491552">
    <property type="component" value="Unassembled WGS sequence"/>
</dbReference>
<accession>A0ABV1G2T2</accession>
<evidence type="ECO:0000313" key="4">
    <source>
        <dbReference type="EMBL" id="MEQ2509720.1"/>
    </source>
</evidence>
<keyword evidence="1" id="KW-0677">Repeat</keyword>
<sequence length="750" mass="81115">MNWKRFFALLLVLALLPALFGNAFAAGPKARTLTDADYAPIDALWAELDAVEQEAQTQSAQDGPDRTLAAAQAVAKAVTASDLYVDGTLQWRGAQFSFETMTGVTCAYSPRLRELARKAAGSSVETETVEPQTSTTTSADITLIEPYYGLDPSFTQQYQNEVKKLAAATGGSSQVLKTTRATIDAVAAAVESSGVVIFDSHGSTDYENPWNEEDLVSGATTSYLLLQTGTGLTTEDYAKDGNTYHAQYMGSYGTIKYYAVDGTCIANHMTRSAPDSLIWSAICLGMATDGLCAPLRAEGVSVFYGYSQAVTFDYDYKWEEVFFARLRAGDTVAQAVAQMKTEIGQWDYCSEYLTIESARRNYCAFPIVSSALDAYPGKGKVDALQEVHSDWQLFGKAQFTVTAVSANTALGTVVPLNDLTFEAKPAENAAVSGWSLQPEGAAAVTQDGNVFTVSDVREDCTLVVEFRQRIPATVIFSTPEGASQPMQRGYVGEEMALTAPEGKPLANAHDYVFAGWTDAPVADAVQVSTVYTDTYTPIRAMVTLYALYSWQDGETTRYTTQPQNKVCPSEAFSDLDVTQWYHEPVDYMLETGMMNGMSATTFEPNGTLTRAQLVTVLYRHAGSPDVTGLPNPFADVAPQSWYAKAVIWAAANGVVKGTSAATFAPEDAITREQIAAILYRYNGEAVTEDRLSSFPDADAVSGYAVEAMQWAVSRGLISGDPASDGTLWLRPRDGATRAQIAKILWVWLGA</sequence>
<evidence type="ECO:0000256" key="2">
    <source>
        <dbReference type="SAM" id="SignalP"/>
    </source>
</evidence>
<dbReference type="Pfam" id="PF00395">
    <property type="entry name" value="SLH"/>
    <property type="match status" value="3"/>
</dbReference>
<reference evidence="4 5" key="1">
    <citation type="submission" date="2024-03" db="EMBL/GenBank/DDBJ databases">
        <title>Human intestinal bacterial collection.</title>
        <authorList>
            <person name="Pauvert C."/>
            <person name="Hitch T.C.A."/>
            <person name="Clavel T."/>
        </authorList>
    </citation>
    <scope>NUCLEOTIDE SEQUENCE [LARGE SCALE GENOMIC DNA]</scope>
    <source>
        <strain evidence="4 5">CLA-AA-H192</strain>
    </source>
</reference>